<evidence type="ECO:0000313" key="3">
    <source>
        <dbReference type="Proteomes" id="UP000612282"/>
    </source>
</evidence>
<evidence type="ECO:0000259" key="1">
    <source>
        <dbReference type="PROSITE" id="PS51186"/>
    </source>
</evidence>
<dbReference type="InterPro" id="IPR000182">
    <property type="entry name" value="GNAT_dom"/>
</dbReference>
<evidence type="ECO:0000313" key="2">
    <source>
        <dbReference type="EMBL" id="GID52065.1"/>
    </source>
</evidence>
<dbReference type="PANTHER" id="PTHR43792">
    <property type="entry name" value="GNAT FAMILY, PUTATIVE (AFU_ORTHOLOGUE AFUA_3G00765)-RELATED-RELATED"/>
    <property type="match status" value="1"/>
</dbReference>
<protein>
    <submittedName>
        <fullName evidence="2">N-acetyltransferase</fullName>
    </submittedName>
</protein>
<dbReference type="InterPro" id="IPR051531">
    <property type="entry name" value="N-acetyltransferase"/>
</dbReference>
<sequence>MTLKVGGDVIGDIDDEIHDDTFAYSEGGGELSSSERGSAYSQRVLMTTERLILRRFRASDAPMLAAYRSIPEVARYQPWAVPYPVEKADGAVKAYAEGSPTAAGWFQYAVEHTADQRLIGDVGVRIHDNLKQGEIGFTFDPAYQRKGFAFEAVTAVLDRLLLKQGLHKVTGECDARNVRSAGLMERLGFQREGLLRQQTFIKGEWTDDLLYGLLATEWRPADR</sequence>
<dbReference type="PANTHER" id="PTHR43792:SF1">
    <property type="entry name" value="N-ACETYLTRANSFERASE DOMAIN-CONTAINING PROTEIN"/>
    <property type="match status" value="1"/>
</dbReference>
<feature type="domain" description="N-acetyltransferase" evidence="1">
    <location>
        <begin position="51"/>
        <end position="216"/>
    </location>
</feature>
<dbReference type="Pfam" id="PF13302">
    <property type="entry name" value="Acetyltransf_3"/>
    <property type="match status" value="1"/>
</dbReference>
<dbReference type="Proteomes" id="UP000612282">
    <property type="component" value="Unassembled WGS sequence"/>
</dbReference>
<dbReference type="Gene3D" id="3.40.630.30">
    <property type="match status" value="1"/>
</dbReference>
<dbReference type="EMBL" id="BOMG01000008">
    <property type="protein sequence ID" value="GID52065.1"/>
    <property type="molecule type" value="Genomic_DNA"/>
</dbReference>
<dbReference type="SUPFAM" id="SSF55729">
    <property type="entry name" value="Acyl-CoA N-acyltransferases (Nat)"/>
    <property type="match status" value="1"/>
</dbReference>
<dbReference type="PROSITE" id="PS51186">
    <property type="entry name" value="GNAT"/>
    <property type="match status" value="1"/>
</dbReference>
<keyword evidence="3" id="KW-1185">Reference proteome</keyword>
<organism evidence="2 3">
    <name type="scientific">Actinoplanes couchii</name>
    <dbReference type="NCBI Taxonomy" id="403638"/>
    <lineage>
        <taxon>Bacteria</taxon>
        <taxon>Bacillati</taxon>
        <taxon>Actinomycetota</taxon>
        <taxon>Actinomycetes</taxon>
        <taxon>Micromonosporales</taxon>
        <taxon>Micromonosporaceae</taxon>
        <taxon>Actinoplanes</taxon>
    </lineage>
</organism>
<dbReference type="InterPro" id="IPR016181">
    <property type="entry name" value="Acyl_CoA_acyltransferase"/>
</dbReference>
<proteinExistence type="predicted"/>
<gene>
    <name evidence="2" type="ORF">Aco03nite_004690</name>
</gene>
<name>A0ABQ3X0X9_9ACTN</name>
<accession>A0ABQ3X0X9</accession>
<reference evidence="2 3" key="1">
    <citation type="submission" date="2021-01" db="EMBL/GenBank/DDBJ databases">
        <title>Whole genome shotgun sequence of Actinoplanes couchii NBRC 106145.</title>
        <authorList>
            <person name="Komaki H."/>
            <person name="Tamura T."/>
        </authorList>
    </citation>
    <scope>NUCLEOTIDE SEQUENCE [LARGE SCALE GENOMIC DNA]</scope>
    <source>
        <strain evidence="2 3">NBRC 106145</strain>
    </source>
</reference>
<comment type="caution">
    <text evidence="2">The sequence shown here is derived from an EMBL/GenBank/DDBJ whole genome shotgun (WGS) entry which is preliminary data.</text>
</comment>